<accession>A0ABU5C8H0</accession>
<sequence length="204" mass="23687">MFDALMLVTFTIIVTLSAYLVYKIPGLRYVMRLFVFVFILMYSIVVMGLIIFMFSIFGFMVIVFMGFNSKDLITYHGEQVNILLHQEQVLYLSVTFGVLYFIVYLMSNVLFALIRLRKGREELILLVNAFVVIKVYPLLIANLFPDIHVKPSAAYLMCLVVIAMYVKDRRSLHRGDNRRYSGSTYERMGSRASHVISYLRRKTG</sequence>
<feature type="transmembrane region" description="Helical" evidence="1">
    <location>
        <begin position="34"/>
        <end position="67"/>
    </location>
</feature>
<feature type="transmembrane region" description="Helical" evidence="1">
    <location>
        <begin position="123"/>
        <end position="141"/>
    </location>
</feature>
<dbReference type="RefSeq" id="WP_390357722.1">
    <property type="nucleotide sequence ID" value="NZ_JBHUIZ010000016.1"/>
</dbReference>
<reference evidence="2 3" key="1">
    <citation type="submission" date="2023-10" db="EMBL/GenBank/DDBJ databases">
        <title>Virgibacillus halophilus 5B73C genome.</title>
        <authorList>
            <person name="Miliotis G."/>
            <person name="Sengupta P."/>
            <person name="Hameed A."/>
            <person name="Chuvochina M."/>
            <person name="Mcdonagh F."/>
            <person name="Simpson A.C."/>
            <person name="Singh N.K."/>
            <person name="Rekha P.D."/>
            <person name="Raman K."/>
            <person name="Hugenholtz P."/>
            <person name="Venkateswaran K."/>
        </authorList>
    </citation>
    <scope>NUCLEOTIDE SEQUENCE [LARGE SCALE GENOMIC DNA]</scope>
    <source>
        <strain evidence="2 3">5B73C</strain>
    </source>
</reference>
<feature type="transmembrane region" description="Helical" evidence="1">
    <location>
        <begin position="6"/>
        <end position="22"/>
    </location>
</feature>
<organism evidence="2 3">
    <name type="scientific">Tigheibacillus halophilus</name>
    <dbReference type="NCBI Taxonomy" id="361280"/>
    <lineage>
        <taxon>Bacteria</taxon>
        <taxon>Bacillati</taxon>
        <taxon>Bacillota</taxon>
        <taxon>Bacilli</taxon>
        <taxon>Bacillales</taxon>
        <taxon>Bacillaceae</taxon>
        <taxon>Tigheibacillus</taxon>
    </lineage>
</organism>
<name>A0ABU5C8H0_9BACI</name>
<feature type="transmembrane region" description="Helical" evidence="1">
    <location>
        <begin position="89"/>
        <end position="111"/>
    </location>
</feature>
<evidence type="ECO:0000313" key="2">
    <source>
        <dbReference type="EMBL" id="MDY0395524.1"/>
    </source>
</evidence>
<dbReference type="EMBL" id="JAWDIP010000003">
    <property type="protein sequence ID" value="MDY0395524.1"/>
    <property type="molecule type" value="Genomic_DNA"/>
</dbReference>
<protein>
    <submittedName>
        <fullName evidence="2">Uncharacterized protein</fullName>
    </submittedName>
</protein>
<keyword evidence="1" id="KW-0812">Transmembrane</keyword>
<proteinExistence type="predicted"/>
<keyword evidence="1" id="KW-0472">Membrane</keyword>
<gene>
    <name evidence="2" type="ORF">RWE15_15165</name>
</gene>
<evidence type="ECO:0000256" key="1">
    <source>
        <dbReference type="SAM" id="Phobius"/>
    </source>
</evidence>
<dbReference type="Proteomes" id="UP001281447">
    <property type="component" value="Unassembled WGS sequence"/>
</dbReference>
<feature type="transmembrane region" description="Helical" evidence="1">
    <location>
        <begin position="147"/>
        <end position="166"/>
    </location>
</feature>
<comment type="caution">
    <text evidence="2">The sequence shown here is derived from an EMBL/GenBank/DDBJ whole genome shotgun (WGS) entry which is preliminary data.</text>
</comment>
<keyword evidence="1" id="KW-1133">Transmembrane helix</keyword>
<keyword evidence="3" id="KW-1185">Reference proteome</keyword>
<evidence type="ECO:0000313" key="3">
    <source>
        <dbReference type="Proteomes" id="UP001281447"/>
    </source>
</evidence>